<dbReference type="PANTHER" id="PTHR33064">
    <property type="entry name" value="POL PROTEIN"/>
    <property type="match status" value="1"/>
</dbReference>
<evidence type="ECO:0000313" key="2">
    <source>
        <dbReference type="Proteomes" id="UP000765509"/>
    </source>
</evidence>
<protein>
    <recommendedName>
        <fullName evidence="3">Reverse transcriptase/retrotransposon-derived protein RNase H-like domain-containing protein</fullName>
    </recommendedName>
</protein>
<name>A0A9Q3CSG4_9BASI</name>
<dbReference type="InterPro" id="IPR051320">
    <property type="entry name" value="Viral_Replic_Matur_Polypro"/>
</dbReference>
<dbReference type="PANTHER" id="PTHR33064:SF37">
    <property type="entry name" value="RIBONUCLEASE H"/>
    <property type="match status" value="1"/>
</dbReference>
<dbReference type="OrthoDB" id="3193212at2759"/>
<evidence type="ECO:0000313" key="1">
    <source>
        <dbReference type="EMBL" id="MBW0488068.1"/>
    </source>
</evidence>
<dbReference type="InterPro" id="IPR043502">
    <property type="entry name" value="DNA/RNA_pol_sf"/>
</dbReference>
<proteinExistence type="predicted"/>
<evidence type="ECO:0008006" key="3">
    <source>
        <dbReference type="Google" id="ProtNLM"/>
    </source>
</evidence>
<comment type="caution">
    <text evidence="1">The sequence shown here is derived from an EMBL/GenBank/DDBJ whole genome shotgun (WGS) entry which is preliminary data.</text>
</comment>
<organism evidence="1 2">
    <name type="scientific">Austropuccinia psidii MF-1</name>
    <dbReference type="NCBI Taxonomy" id="1389203"/>
    <lineage>
        <taxon>Eukaryota</taxon>
        <taxon>Fungi</taxon>
        <taxon>Dikarya</taxon>
        <taxon>Basidiomycota</taxon>
        <taxon>Pucciniomycotina</taxon>
        <taxon>Pucciniomycetes</taxon>
        <taxon>Pucciniales</taxon>
        <taxon>Sphaerophragmiaceae</taxon>
        <taxon>Austropuccinia</taxon>
    </lineage>
</organism>
<dbReference type="AlphaFoldDB" id="A0A9Q3CSG4"/>
<accession>A0A9Q3CSG4</accession>
<dbReference type="EMBL" id="AVOT02009424">
    <property type="protein sequence ID" value="MBW0488068.1"/>
    <property type="molecule type" value="Genomic_DNA"/>
</dbReference>
<keyword evidence="2" id="KW-1185">Reference proteome</keyword>
<dbReference type="SUPFAM" id="SSF56672">
    <property type="entry name" value="DNA/RNA polymerases"/>
    <property type="match status" value="1"/>
</dbReference>
<reference evidence="1" key="1">
    <citation type="submission" date="2021-03" db="EMBL/GenBank/DDBJ databases">
        <title>Draft genome sequence of rust myrtle Austropuccinia psidii MF-1, a brazilian biotype.</title>
        <authorList>
            <person name="Quecine M.C."/>
            <person name="Pachon D.M.R."/>
            <person name="Bonatelli M.L."/>
            <person name="Correr F.H."/>
            <person name="Franceschini L.M."/>
            <person name="Leite T.F."/>
            <person name="Margarido G.R.A."/>
            <person name="Almeida C.A."/>
            <person name="Ferrarezi J.A."/>
            <person name="Labate C.A."/>
        </authorList>
    </citation>
    <scope>NUCLEOTIDE SEQUENCE</scope>
    <source>
        <strain evidence="1">MF-1</strain>
    </source>
</reference>
<dbReference type="InterPro" id="IPR043128">
    <property type="entry name" value="Rev_trsase/Diguanyl_cyclase"/>
</dbReference>
<gene>
    <name evidence="1" type="ORF">O181_027783</name>
</gene>
<dbReference type="Proteomes" id="UP000765509">
    <property type="component" value="Unassembled WGS sequence"/>
</dbReference>
<sequence length="128" mass="14771">MALGHKVSGLSLAIDQNEVGAELQKPVPRKIKEMQDCLSFVSYYKNHMKILSHLASSLYKLHSKELVFKITKERRNAYERIKHELTNAPILILPEFELPWKLYIDAACSQGLGETFYQRQIVNGEPRE</sequence>
<dbReference type="Gene3D" id="3.30.70.270">
    <property type="match status" value="1"/>
</dbReference>